<dbReference type="AlphaFoldDB" id="A0A1Y0IS55"/>
<sequence>MATLTQEQIDTMRKVWEEHLPALGTAGEPFYTLMKFEGEQNAGEIFAYPGIELPFGRQGMVIPLFPTVEIAQECESAIRISNPEWRVVGVSETFLGAVLNLVTFQEIKLVIGTSPTKSIVCDTEKVPELVEKIREHGFSEELLAVAAADSEQ</sequence>
<dbReference type="EMBL" id="CP021434">
    <property type="protein sequence ID" value="ARU63090.1"/>
    <property type="molecule type" value="Genomic_DNA"/>
</dbReference>
<keyword evidence="2" id="KW-1185">Reference proteome</keyword>
<dbReference type="RefSeq" id="WP_087458437.1">
    <property type="nucleotide sequence ID" value="NZ_CP021434.1"/>
</dbReference>
<accession>A0A1Y0IS55</accession>
<reference evidence="2" key="1">
    <citation type="submission" date="2017-05" db="EMBL/GenBank/DDBJ databases">
        <authorList>
            <person name="Sung H."/>
        </authorList>
    </citation>
    <scope>NUCLEOTIDE SEQUENCE [LARGE SCALE GENOMIC DNA]</scope>
    <source>
        <strain evidence="2">AR23208</strain>
    </source>
</reference>
<evidence type="ECO:0000313" key="2">
    <source>
        <dbReference type="Proteomes" id="UP000195437"/>
    </source>
</evidence>
<evidence type="ECO:0000313" key="1">
    <source>
        <dbReference type="EMBL" id="ARU63090.1"/>
    </source>
</evidence>
<proteinExistence type="predicted"/>
<dbReference type="Proteomes" id="UP000195437">
    <property type="component" value="Chromosome"/>
</dbReference>
<evidence type="ECO:0008006" key="3">
    <source>
        <dbReference type="Google" id="ProtNLM"/>
    </source>
</evidence>
<name>A0A1Y0IS55_9BACL</name>
<gene>
    <name evidence="1" type="ORF">CBW65_20495</name>
</gene>
<dbReference type="OrthoDB" id="2381549at2"/>
<organism evidence="1 2">
    <name type="scientific">Tumebacillus avium</name>
    <dbReference type="NCBI Taxonomy" id="1903704"/>
    <lineage>
        <taxon>Bacteria</taxon>
        <taxon>Bacillati</taxon>
        <taxon>Bacillota</taxon>
        <taxon>Bacilli</taxon>
        <taxon>Bacillales</taxon>
        <taxon>Alicyclobacillaceae</taxon>
        <taxon>Tumebacillus</taxon>
    </lineage>
</organism>
<protein>
    <recommendedName>
        <fullName evidence="3">SseB protein N-terminal domain-containing protein</fullName>
    </recommendedName>
</protein>
<dbReference type="KEGG" id="tum:CBW65_20495"/>